<comment type="function">
    <text evidence="7">The enzymes which catalyze the reversible phosphorolysis of pyrimidine nucleosides are involved in the degradation of these compounds and in their utilization as carbon and energy sources, or in the rescue of pyrimidine bases for nucleotide synthesis.</text>
</comment>
<comment type="subunit">
    <text evidence="2 7">Homodimer.</text>
</comment>
<evidence type="ECO:0000313" key="10">
    <source>
        <dbReference type="Proteomes" id="UP000320314"/>
    </source>
</evidence>
<evidence type="ECO:0000256" key="2">
    <source>
        <dbReference type="ARBA" id="ARBA00011738"/>
    </source>
</evidence>
<dbReference type="RefSeq" id="WP_141164965.1">
    <property type="nucleotide sequence ID" value="NZ_VHLH01000001.1"/>
</dbReference>
<dbReference type="Gene3D" id="1.20.970.10">
    <property type="entry name" value="Transferase, Pyrimidine Nucleoside Phosphorylase, Chain C"/>
    <property type="match status" value="1"/>
</dbReference>
<comment type="caution">
    <text evidence="9">The sequence shown here is derived from an EMBL/GenBank/DDBJ whole genome shotgun (WGS) entry which is preliminary data.</text>
</comment>
<dbReference type="PROSITE" id="PS00647">
    <property type="entry name" value="THYMID_PHOSPHORYLASE"/>
    <property type="match status" value="1"/>
</dbReference>
<dbReference type="GO" id="GO:0046104">
    <property type="term" value="P:thymidine metabolic process"/>
    <property type="evidence" value="ECO:0007669"/>
    <property type="project" value="UniProtKB-UniRule"/>
</dbReference>
<dbReference type="EMBL" id="VHLH01000001">
    <property type="protein sequence ID" value="TPW32662.1"/>
    <property type="molecule type" value="Genomic_DNA"/>
</dbReference>
<reference evidence="9 10" key="1">
    <citation type="submission" date="2019-06" db="EMBL/GenBank/DDBJ databases">
        <authorList>
            <person name="Li M."/>
        </authorList>
    </citation>
    <scope>NUCLEOTIDE SEQUENCE [LARGE SCALE GENOMIC DNA]</scope>
    <source>
        <strain evidence="9 10">BGMRC6574</strain>
    </source>
</reference>
<dbReference type="Pfam" id="PF00591">
    <property type="entry name" value="Glycos_transf_3"/>
    <property type="match status" value="1"/>
</dbReference>
<keyword evidence="4 7" id="KW-0328">Glycosyltransferase</keyword>
<dbReference type="InterPro" id="IPR036320">
    <property type="entry name" value="Glycosyl_Trfase_fam3_N_dom_sf"/>
</dbReference>
<gene>
    <name evidence="7 9" type="primary">deoA</name>
    <name evidence="9" type="ORF">FJU11_00065</name>
</gene>
<dbReference type="GO" id="GO:0009032">
    <property type="term" value="F:thymidine phosphorylase activity"/>
    <property type="evidence" value="ECO:0007669"/>
    <property type="project" value="UniProtKB-UniRule"/>
</dbReference>
<dbReference type="PANTHER" id="PTHR10515:SF0">
    <property type="entry name" value="THYMIDINE PHOSPHORYLASE"/>
    <property type="match status" value="1"/>
</dbReference>
<evidence type="ECO:0000256" key="7">
    <source>
        <dbReference type="HAMAP-Rule" id="MF_01628"/>
    </source>
</evidence>
<dbReference type="UniPathway" id="UPA00578">
    <property type="reaction ID" value="UER00638"/>
</dbReference>
<name>A0A506UDZ4_9HYPH</name>
<feature type="domain" description="Pyrimidine nucleoside phosphorylase C-terminal" evidence="8">
    <location>
        <begin position="349"/>
        <end position="423"/>
    </location>
</feature>
<organism evidence="9 10">
    <name type="scientific">Pararhizobium mangrovi</name>
    <dbReference type="NCBI Taxonomy" id="2590452"/>
    <lineage>
        <taxon>Bacteria</taxon>
        <taxon>Pseudomonadati</taxon>
        <taxon>Pseudomonadota</taxon>
        <taxon>Alphaproteobacteria</taxon>
        <taxon>Hyphomicrobiales</taxon>
        <taxon>Rhizobiaceae</taxon>
        <taxon>Rhizobium/Agrobacterium group</taxon>
        <taxon>Pararhizobium</taxon>
    </lineage>
</organism>
<dbReference type="SMART" id="SM00941">
    <property type="entry name" value="PYNP_C"/>
    <property type="match status" value="1"/>
</dbReference>
<dbReference type="InterPro" id="IPR017459">
    <property type="entry name" value="Glycosyl_Trfase_fam3_N_dom"/>
</dbReference>
<comment type="pathway">
    <text evidence="7">Pyrimidine metabolism; dTMP biosynthesis via salvage pathway; dTMP from thymine: step 1/2.</text>
</comment>
<evidence type="ECO:0000313" key="9">
    <source>
        <dbReference type="EMBL" id="TPW32662.1"/>
    </source>
</evidence>
<dbReference type="InterPro" id="IPR017872">
    <property type="entry name" value="Pyrmidine_PPase_CS"/>
</dbReference>
<dbReference type="InterPro" id="IPR000053">
    <property type="entry name" value="Thymidine/pyrmidine_PPase"/>
</dbReference>
<dbReference type="FunFam" id="3.40.1030.10:FF:000001">
    <property type="entry name" value="Thymidine phosphorylase"/>
    <property type="match status" value="1"/>
</dbReference>
<dbReference type="Proteomes" id="UP000320314">
    <property type="component" value="Unassembled WGS sequence"/>
</dbReference>
<dbReference type="GO" id="GO:0006206">
    <property type="term" value="P:pyrimidine nucleobase metabolic process"/>
    <property type="evidence" value="ECO:0007669"/>
    <property type="project" value="InterPro"/>
</dbReference>
<dbReference type="NCBIfam" id="TIGR02644">
    <property type="entry name" value="Y_phosphoryl"/>
    <property type="match status" value="1"/>
</dbReference>
<dbReference type="InterPro" id="IPR018090">
    <property type="entry name" value="Pyrmidine_PPas_bac/euk"/>
</dbReference>
<evidence type="ECO:0000256" key="6">
    <source>
        <dbReference type="ARBA" id="ARBA00048550"/>
    </source>
</evidence>
<dbReference type="Gene3D" id="3.90.1170.30">
    <property type="entry name" value="Pyrimidine nucleoside phosphorylase-like, C-terminal domain"/>
    <property type="match status" value="1"/>
</dbReference>
<keyword evidence="10" id="KW-1185">Reference proteome</keyword>
<protein>
    <recommendedName>
        <fullName evidence="3 7">Thymidine phosphorylase</fullName>
        <ecNumber evidence="3 7">2.4.2.4</ecNumber>
    </recommendedName>
    <alternativeName>
        <fullName evidence="7">TdRPase</fullName>
    </alternativeName>
</protein>
<dbReference type="InterPro" id="IPR013465">
    <property type="entry name" value="Thymidine_Pase"/>
</dbReference>
<dbReference type="SUPFAM" id="SSF52418">
    <property type="entry name" value="Nucleoside phosphorylase/phosphoribosyltransferase catalytic domain"/>
    <property type="match status" value="1"/>
</dbReference>
<dbReference type="GO" id="GO:0005829">
    <property type="term" value="C:cytosol"/>
    <property type="evidence" value="ECO:0007669"/>
    <property type="project" value="TreeGrafter"/>
</dbReference>
<evidence type="ECO:0000256" key="4">
    <source>
        <dbReference type="ARBA" id="ARBA00022676"/>
    </source>
</evidence>
<dbReference type="InterPro" id="IPR035902">
    <property type="entry name" value="Nuc_phospho_transferase"/>
</dbReference>
<dbReference type="AlphaFoldDB" id="A0A506UDZ4"/>
<dbReference type="NCBIfam" id="TIGR02643">
    <property type="entry name" value="T_phosphoryl"/>
    <property type="match status" value="1"/>
</dbReference>
<evidence type="ECO:0000256" key="1">
    <source>
        <dbReference type="ARBA" id="ARBA00006915"/>
    </source>
</evidence>
<dbReference type="Pfam" id="PF07831">
    <property type="entry name" value="PYNP_C"/>
    <property type="match status" value="1"/>
</dbReference>
<evidence type="ECO:0000256" key="3">
    <source>
        <dbReference type="ARBA" id="ARBA00011892"/>
    </source>
</evidence>
<dbReference type="NCBIfam" id="NF004490">
    <property type="entry name" value="PRK05820.1"/>
    <property type="match status" value="1"/>
</dbReference>
<dbReference type="Gene3D" id="3.40.1030.10">
    <property type="entry name" value="Nucleoside phosphorylase/phosphoribosyltransferase catalytic domain"/>
    <property type="match status" value="1"/>
</dbReference>
<proteinExistence type="inferred from homology"/>
<dbReference type="PANTHER" id="PTHR10515">
    <property type="entry name" value="THYMIDINE PHOSPHORYLASE"/>
    <property type="match status" value="1"/>
</dbReference>
<evidence type="ECO:0000259" key="8">
    <source>
        <dbReference type="SMART" id="SM00941"/>
    </source>
</evidence>
<comment type="catalytic activity">
    <reaction evidence="6 7">
        <text>thymidine + phosphate = 2-deoxy-alpha-D-ribose 1-phosphate + thymine</text>
        <dbReference type="Rhea" id="RHEA:16037"/>
        <dbReference type="ChEBI" id="CHEBI:17748"/>
        <dbReference type="ChEBI" id="CHEBI:17821"/>
        <dbReference type="ChEBI" id="CHEBI:43474"/>
        <dbReference type="ChEBI" id="CHEBI:57259"/>
        <dbReference type="EC" id="2.4.2.4"/>
    </reaction>
</comment>
<dbReference type="InterPro" id="IPR013102">
    <property type="entry name" value="PYNP_C"/>
</dbReference>
<dbReference type="HAMAP" id="MF_01628">
    <property type="entry name" value="Thymid_phosp"/>
    <property type="match status" value="1"/>
</dbReference>
<dbReference type="OrthoDB" id="9763887at2"/>
<dbReference type="InterPro" id="IPR036566">
    <property type="entry name" value="PYNP-like_C_sf"/>
</dbReference>
<sequence>MTVLPQEIVRAKRDGKALSAEEIGAFVKGLTDESFGEGQVAALAMAIFLNGMSRKEAVALTLAMRDSGDVLSWEGIEAPIADKHSTGGVGDNVSLMLAPIVAACGVAVPMISGRGLGHTGGTLDKLESIPGYTAMPSSEAFRKAVKEAGCAIIGQTGNLAPADKRFYAIRDVTGTVESIPLITASILSKKLAAGLQALVLDVKAGSGAFMPDAESAMELANTLVEVADGAGLPTTALVTDMNEPLASAAGNALEVKNAVDFLTGAHRDPRLEEVTLALAAEMLYCAGRTVSPDDAAAMAGEALAEGNAAECFQRMVATLGGPTDFVENVESHLPKAPIVRTVEAPEGGVLTACRTRDLGLAVVSLGGGRRNASDEIDHAVGLSDLRPLGTKLERGDGFATIHARDEASADAAHEALLSCYTIGEAYEGTASTVLRRIDGSSPAKG</sequence>
<comment type="similarity">
    <text evidence="1 7">Belongs to the thymidine/pyrimidine-nucleoside phosphorylase family.</text>
</comment>
<evidence type="ECO:0000256" key="5">
    <source>
        <dbReference type="ARBA" id="ARBA00022679"/>
    </source>
</evidence>
<dbReference type="PIRSF" id="PIRSF000478">
    <property type="entry name" value="TP_PyNP"/>
    <property type="match status" value="1"/>
</dbReference>
<dbReference type="Pfam" id="PF02885">
    <property type="entry name" value="Glycos_trans_3N"/>
    <property type="match status" value="1"/>
</dbReference>
<dbReference type="SUPFAM" id="SSF47648">
    <property type="entry name" value="Nucleoside phosphorylase/phosphoribosyltransferase N-terminal domain"/>
    <property type="match status" value="1"/>
</dbReference>
<dbReference type="InterPro" id="IPR000312">
    <property type="entry name" value="Glycosyl_Trfase_fam3"/>
</dbReference>
<dbReference type="GO" id="GO:0004645">
    <property type="term" value="F:1,4-alpha-oligoglucan phosphorylase activity"/>
    <property type="evidence" value="ECO:0007669"/>
    <property type="project" value="InterPro"/>
</dbReference>
<dbReference type="SUPFAM" id="SSF54680">
    <property type="entry name" value="Pyrimidine nucleoside phosphorylase C-terminal domain"/>
    <property type="match status" value="1"/>
</dbReference>
<dbReference type="EC" id="2.4.2.4" evidence="3 7"/>
<accession>A0A506UDZ4</accession>
<keyword evidence="5 7" id="KW-0808">Transferase</keyword>